<evidence type="ECO:0000256" key="6">
    <source>
        <dbReference type="ARBA" id="ARBA00023239"/>
    </source>
</evidence>
<keyword evidence="5" id="KW-0520">NAD</keyword>
<dbReference type="GO" id="GO:0009225">
    <property type="term" value="P:nucleotide-sugar metabolic process"/>
    <property type="evidence" value="ECO:0007669"/>
    <property type="project" value="InterPro"/>
</dbReference>
<dbReference type="InterPro" id="IPR016040">
    <property type="entry name" value="NAD(P)-bd_dom"/>
</dbReference>
<name>A0A1G2C631_9BACT</name>
<dbReference type="SUPFAM" id="SSF51735">
    <property type="entry name" value="NAD(P)-binding Rossmann-fold domains"/>
    <property type="match status" value="1"/>
</dbReference>
<dbReference type="STRING" id="1798644.A2122_03140"/>
<dbReference type="Gene3D" id="3.40.50.720">
    <property type="entry name" value="NAD(P)-binding Rossmann-like Domain"/>
    <property type="match status" value="1"/>
</dbReference>
<evidence type="ECO:0000256" key="4">
    <source>
        <dbReference type="ARBA" id="ARBA00011990"/>
    </source>
</evidence>
<comment type="similarity">
    <text evidence="3 7">Belongs to the NAD(P)-dependent epimerase/dehydratase family. dTDP-glucose dehydratase subfamily.</text>
</comment>
<evidence type="ECO:0000256" key="1">
    <source>
        <dbReference type="ARBA" id="ARBA00001539"/>
    </source>
</evidence>
<evidence type="ECO:0000313" key="9">
    <source>
        <dbReference type="EMBL" id="OGY96863.1"/>
    </source>
</evidence>
<dbReference type="GO" id="GO:0008460">
    <property type="term" value="F:dTDP-glucose 4,6-dehydratase activity"/>
    <property type="evidence" value="ECO:0007669"/>
    <property type="project" value="UniProtKB-EC"/>
</dbReference>
<feature type="domain" description="NAD(P)-binding" evidence="8">
    <location>
        <begin position="8"/>
        <end position="312"/>
    </location>
</feature>
<proteinExistence type="inferred from homology"/>
<dbReference type="EC" id="4.2.1.46" evidence="4 7"/>
<evidence type="ECO:0000256" key="2">
    <source>
        <dbReference type="ARBA" id="ARBA00001911"/>
    </source>
</evidence>
<keyword evidence="6 7" id="KW-0456">Lyase</keyword>
<dbReference type="Pfam" id="PF16363">
    <property type="entry name" value="GDP_Man_Dehyd"/>
    <property type="match status" value="1"/>
</dbReference>
<reference evidence="9 10" key="1">
    <citation type="journal article" date="2016" name="Nat. Commun.">
        <title>Thousands of microbial genomes shed light on interconnected biogeochemical processes in an aquifer system.</title>
        <authorList>
            <person name="Anantharaman K."/>
            <person name="Brown C.T."/>
            <person name="Hug L.A."/>
            <person name="Sharon I."/>
            <person name="Castelle C.J."/>
            <person name="Probst A.J."/>
            <person name="Thomas B.C."/>
            <person name="Singh A."/>
            <person name="Wilkins M.J."/>
            <person name="Karaoz U."/>
            <person name="Brodie E.L."/>
            <person name="Williams K.H."/>
            <person name="Hubbard S.S."/>
            <person name="Banfield J.F."/>
        </authorList>
    </citation>
    <scope>NUCLEOTIDE SEQUENCE [LARGE SCALE GENOMIC DNA]</scope>
</reference>
<protein>
    <recommendedName>
        <fullName evidence="4 7">dTDP-glucose 4,6-dehydratase</fullName>
        <ecNumber evidence="4 7">4.2.1.46</ecNumber>
    </recommendedName>
</protein>
<dbReference type="InterPro" id="IPR005888">
    <property type="entry name" value="dTDP_Gluc_deHydtase"/>
</dbReference>
<dbReference type="Gene3D" id="3.90.25.10">
    <property type="entry name" value="UDP-galactose 4-epimerase, domain 1"/>
    <property type="match status" value="1"/>
</dbReference>
<organism evidence="9 10">
    <name type="scientific">Candidatus Liptonbacteria bacterium GWB1_49_6</name>
    <dbReference type="NCBI Taxonomy" id="1798644"/>
    <lineage>
        <taxon>Bacteria</taxon>
        <taxon>Candidatus Liptoniibacteriota</taxon>
    </lineage>
</organism>
<accession>A0A1G2C631</accession>
<dbReference type="NCBIfam" id="TIGR01181">
    <property type="entry name" value="dTDP_gluc_dehyt"/>
    <property type="match status" value="1"/>
</dbReference>
<gene>
    <name evidence="9" type="ORF">A2122_03140</name>
</gene>
<dbReference type="AlphaFoldDB" id="A0A1G2C631"/>
<evidence type="ECO:0000256" key="5">
    <source>
        <dbReference type="ARBA" id="ARBA00023027"/>
    </source>
</evidence>
<dbReference type="CDD" id="cd05246">
    <property type="entry name" value="dTDP_GD_SDR_e"/>
    <property type="match status" value="1"/>
</dbReference>
<sequence>MEQPKKVFVAGGAGFIGSNFIHHLLNTHTDIEVLNYDKLAYAGNLENLRDLESDKRYRFVRGDIVDKKTLRAALDAFRPTHIINFAAETHVDRSIHVGAEAFIQTNIWGPFNFLEYIKDHPTEKYLQVSTDEVYGSLDLKSTERFSEKTAFDPNIPYSATKAGGDLLCKAYFSTWHVPVVVTHCSNNYGSYQYPEKLIPFFIVRMLEGKTLPLYGDGKHVRDWIYVLDHCEALKLCLFGGKAGEVYNIGADNERANVDIARAILRHFGKDDSFLEFVQDRPGHDRRYSVDSSKIRSELGWAPRTSFEEAFSKTIRWYVEHHEWIEDVRKKTGVFNPHIDLWKGHGLAPKG</sequence>
<comment type="catalytic activity">
    <reaction evidence="1 7">
        <text>dTDP-alpha-D-glucose = dTDP-4-dehydro-6-deoxy-alpha-D-glucose + H2O</text>
        <dbReference type="Rhea" id="RHEA:17221"/>
        <dbReference type="ChEBI" id="CHEBI:15377"/>
        <dbReference type="ChEBI" id="CHEBI:57477"/>
        <dbReference type="ChEBI" id="CHEBI:57649"/>
        <dbReference type="EC" id="4.2.1.46"/>
    </reaction>
</comment>
<dbReference type="PANTHER" id="PTHR43000">
    <property type="entry name" value="DTDP-D-GLUCOSE 4,6-DEHYDRATASE-RELATED"/>
    <property type="match status" value="1"/>
</dbReference>
<evidence type="ECO:0000256" key="3">
    <source>
        <dbReference type="ARBA" id="ARBA00008178"/>
    </source>
</evidence>
<dbReference type="Proteomes" id="UP000176648">
    <property type="component" value="Unassembled WGS sequence"/>
</dbReference>
<evidence type="ECO:0000313" key="10">
    <source>
        <dbReference type="Proteomes" id="UP000176648"/>
    </source>
</evidence>
<evidence type="ECO:0000259" key="8">
    <source>
        <dbReference type="Pfam" id="PF16363"/>
    </source>
</evidence>
<dbReference type="InterPro" id="IPR036291">
    <property type="entry name" value="NAD(P)-bd_dom_sf"/>
</dbReference>
<comment type="caution">
    <text evidence="9">The sequence shown here is derived from an EMBL/GenBank/DDBJ whole genome shotgun (WGS) entry which is preliminary data.</text>
</comment>
<dbReference type="EMBL" id="MHKU01000019">
    <property type="protein sequence ID" value="OGY96863.1"/>
    <property type="molecule type" value="Genomic_DNA"/>
</dbReference>
<evidence type="ECO:0000256" key="7">
    <source>
        <dbReference type="RuleBase" id="RU004473"/>
    </source>
</evidence>
<comment type="cofactor">
    <cofactor evidence="2 7">
        <name>NAD(+)</name>
        <dbReference type="ChEBI" id="CHEBI:57540"/>
    </cofactor>
</comment>